<evidence type="ECO:0000256" key="6">
    <source>
        <dbReference type="ARBA" id="ARBA00023163"/>
    </source>
</evidence>
<dbReference type="GO" id="GO:0000428">
    <property type="term" value="C:DNA-directed RNA polymerase complex"/>
    <property type="evidence" value="ECO:0007669"/>
    <property type="project" value="UniProtKB-KW"/>
</dbReference>
<dbReference type="GO" id="GO:0032549">
    <property type="term" value="F:ribonucleoside binding"/>
    <property type="evidence" value="ECO:0007669"/>
    <property type="project" value="InterPro"/>
</dbReference>
<dbReference type="InterPro" id="IPR007644">
    <property type="entry name" value="RNA_pol_bsu_protrusion"/>
</dbReference>
<dbReference type="Gene3D" id="3.90.1100.10">
    <property type="match status" value="2"/>
</dbReference>
<evidence type="ECO:0000313" key="12">
    <source>
        <dbReference type="EMBL" id="KAF4373737.1"/>
    </source>
</evidence>
<dbReference type="Gene3D" id="3.90.1110.10">
    <property type="entry name" value="RNA polymerase Rpb2, domain 2"/>
    <property type="match status" value="1"/>
</dbReference>
<dbReference type="EC" id="2.7.7.6" evidence="2"/>
<evidence type="ECO:0000256" key="4">
    <source>
        <dbReference type="ARBA" id="ARBA00022679"/>
    </source>
</evidence>
<dbReference type="AlphaFoldDB" id="A0A7J6FT29"/>
<comment type="caution">
    <text evidence="12">The sequence shown here is derived from an EMBL/GenBank/DDBJ whole genome shotgun (WGS) entry which is preliminary data.</text>
</comment>
<keyword evidence="3" id="KW-0240">DNA-directed RNA polymerase</keyword>
<evidence type="ECO:0000256" key="1">
    <source>
        <dbReference type="ARBA" id="ARBA00006835"/>
    </source>
</evidence>
<gene>
    <name evidence="12" type="ORF">G4B88_002241</name>
</gene>
<evidence type="ECO:0000256" key="2">
    <source>
        <dbReference type="ARBA" id="ARBA00012418"/>
    </source>
</evidence>
<feature type="domain" description="RNA polymerase Rpb2" evidence="9">
    <location>
        <begin position="315"/>
        <end position="444"/>
    </location>
</feature>
<keyword evidence="5" id="KW-0548">Nucleotidyltransferase</keyword>
<evidence type="ECO:0000313" key="13">
    <source>
        <dbReference type="Proteomes" id="UP000583929"/>
    </source>
</evidence>
<dbReference type="Pfam" id="PF04561">
    <property type="entry name" value="RNA_pol_Rpb2_2"/>
    <property type="match status" value="1"/>
</dbReference>
<keyword evidence="13" id="KW-1185">Reference proteome</keyword>
<dbReference type="GO" id="GO:0003677">
    <property type="term" value="F:DNA binding"/>
    <property type="evidence" value="ECO:0007669"/>
    <property type="project" value="InterPro"/>
</dbReference>
<evidence type="ECO:0000259" key="11">
    <source>
        <dbReference type="Pfam" id="PF04565"/>
    </source>
</evidence>
<keyword evidence="4" id="KW-0808">Transferase</keyword>
<evidence type="ECO:0000256" key="3">
    <source>
        <dbReference type="ARBA" id="ARBA00022478"/>
    </source>
</evidence>
<sequence>MGPRSTRFFNQQHAILNILSNYRQKGYVSSDSKEGVAMSSKGETFSNTTDMDVGDDDFDNGEFMKPVNASITNLGADFLQKFCKEASVAFFSEYGLISHQIHSYNDFIRNGVRRVFESFGELTVEPGYDPSKKEEVWRYASVSFGDVKLNRPTFWGGSGKGKEYNMLPRHARLQNMTYSSRINVTVHIEVYTQQVVSSDKFKTGNEQYLYKNVLSSISEEVMIGKIPVMVKSDLCWMEAEKDVSDFDHGGYFIVKGAEKTFIAQERICMKRLWITSNPFPTVAYQSEVKRNRLIIRLAPSQVEDVKPDKVLTVYFLSTEIPIWILFFSLGVSSDKEVVNLIDYGSDDASISNILFASISTADKACDGFRRSKAALTYVDKKLKKTKFPPKESIEECVDMYVFPNLRSTQQKARFLGYMVKCLLLAATGRRKCNNKDDFRNKRLDLAGELLERELRAHVSHAWKRMSKALQRDLYGDKTLRSIEFYLDASIVTNGLSRAFSTGAWCHPFKRTERISGVVANVGRTNPLHTIVDMRKIRQQVQYTGKVGDARFPHPSHWGRICFLATTDGENCGLVKNLATTGLVSLEVVESLISKLCNSGMEKLVNDISTPLDGKDKVFLNGDWVGVCVDSLAFIRRLRIMRRKKKLPHQ</sequence>
<accession>A0A7J6FT29</accession>
<dbReference type="GO" id="GO:0006351">
    <property type="term" value="P:DNA-templated transcription"/>
    <property type="evidence" value="ECO:0007669"/>
    <property type="project" value="InterPro"/>
</dbReference>
<dbReference type="InterPro" id="IPR007642">
    <property type="entry name" value="RNA_pol_Rpb2_2"/>
</dbReference>
<evidence type="ECO:0000259" key="9">
    <source>
        <dbReference type="Pfam" id="PF04561"/>
    </source>
</evidence>
<dbReference type="InterPro" id="IPR007645">
    <property type="entry name" value="RNA_pol_Rpb2_3"/>
</dbReference>
<evidence type="ECO:0000259" key="10">
    <source>
        <dbReference type="Pfam" id="PF04563"/>
    </source>
</evidence>
<dbReference type="InterPro" id="IPR037034">
    <property type="entry name" value="RNA_pol_Rpb2_2_sf"/>
</dbReference>
<evidence type="ECO:0000256" key="5">
    <source>
        <dbReference type="ARBA" id="ARBA00022695"/>
    </source>
</evidence>
<dbReference type="PANTHER" id="PTHR20856">
    <property type="entry name" value="DNA-DIRECTED RNA POLYMERASE I SUBUNIT 2"/>
    <property type="match status" value="1"/>
</dbReference>
<name>A0A7J6FT29_CANSA</name>
<feature type="non-terminal residue" evidence="12">
    <location>
        <position position="649"/>
    </location>
</feature>
<feature type="domain" description="RNA polymerase beta subunit protrusion" evidence="10">
    <location>
        <begin position="95"/>
        <end position="479"/>
    </location>
</feature>
<evidence type="ECO:0000256" key="7">
    <source>
        <dbReference type="ARBA" id="ARBA00048552"/>
    </source>
</evidence>
<comment type="similarity">
    <text evidence="1 8">Belongs to the RNA polymerase beta chain family.</text>
</comment>
<dbReference type="FunFam" id="3.90.1100.10:FF:000015">
    <property type="entry name" value="DNA-directed RNA polymerase subunit beta"/>
    <property type="match status" value="1"/>
</dbReference>
<dbReference type="Pfam" id="PF04563">
    <property type="entry name" value="RNA_pol_Rpb2_1"/>
    <property type="match status" value="1"/>
</dbReference>
<reference evidence="12 13" key="1">
    <citation type="journal article" date="2020" name="bioRxiv">
        <title>Sequence and annotation of 42 cannabis genomes reveals extensive copy number variation in cannabinoid synthesis and pathogen resistance genes.</title>
        <authorList>
            <person name="Mckernan K.J."/>
            <person name="Helbert Y."/>
            <person name="Kane L.T."/>
            <person name="Ebling H."/>
            <person name="Zhang L."/>
            <person name="Liu B."/>
            <person name="Eaton Z."/>
            <person name="Mclaughlin S."/>
            <person name="Kingan S."/>
            <person name="Baybayan P."/>
            <person name="Concepcion G."/>
            <person name="Jordan M."/>
            <person name="Riva A."/>
            <person name="Barbazuk W."/>
            <person name="Harkins T."/>
        </authorList>
    </citation>
    <scope>NUCLEOTIDE SEQUENCE [LARGE SCALE GENOMIC DNA]</scope>
    <source>
        <strain evidence="13">cv. Jamaican Lion 4</strain>
        <tissue evidence="12">Leaf</tissue>
    </source>
</reference>
<dbReference type="EMBL" id="JAATIQ010000175">
    <property type="protein sequence ID" value="KAF4373737.1"/>
    <property type="molecule type" value="Genomic_DNA"/>
</dbReference>
<organism evidence="12 13">
    <name type="scientific">Cannabis sativa</name>
    <name type="common">Hemp</name>
    <name type="synonym">Marijuana</name>
    <dbReference type="NCBI Taxonomy" id="3483"/>
    <lineage>
        <taxon>Eukaryota</taxon>
        <taxon>Viridiplantae</taxon>
        <taxon>Streptophyta</taxon>
        <taxon>Embryophyta</taxon>
        <taxon>Tracheophyta</taxon>
        <taxon>Spermatophyta</taxon>
        <taxon>Magnoliopsida</taxon>
        <taxon>eudicotyledons</taxon>
        <taxon>Gunneridae</taxon>
        <taxon>Pentapetalae</taxon>
        <taxon>rosids</taxon>
        <taxon>fabids</taxon>
        <taxon>Rosales</taxon>
        <taxon>Cannabaceae</taxon>
        <taxon>Cannabis</taxon>
    </lineage>
</organism>
<dbReference type="SUPFAM" id="SSF64484">
    <property type="entry name" value="beta and beta-prime subunits of DNA dependent RNA-polymerase"/>
    <property type="match status" value="1"/>
</dbReference>
<comment type="catalytic activity">
    <reaction evidence="7">
        <text>RNA(n) + a ribonucleoside 5'-triphosphate = RNA(n+1) + diphosphate</text>
        <dbReference type="Rhea" id="RHEA:21248"/>
        <dbReference type="Rhea" id="RHEA-COMP:14527"/>
        <dbReference type="Rhea" id="RHEA-COMP:17342"/>
        <dbReference type="ChEBI" id="CHEBI:33019"/>
        <dbReference type="ChEBI" id="CHEBI:61557"/>
        <dbReference type="ChEBI" id="CHEBI:140395"/>
        <dbReference type="EC" id="2.7.7.6"/>
    </reaction>
</comment>
<dbReference type="GO" id="GO:0003899">
    <property type="term" value="F:DNA-directed RNA polymerase activity"/>
    <property type="evidence" value="ECO:0007669"/>
    <property type="project" value="UniProtKB-EC"/>
</dbReference>
<dbReference type="InterPro" id="IPR015712">
    <property type="entry name" value="DNA-dir_RNA_pol_su2"/>
</dbReference>
<evidence type="ECO:0000256" key="8">
    <source>
        <dbReference type="RuleBase" id="RU000434"/>
    </source>
</evidence>
<keyword evidence="6" id="KW-0804">Transcription</keyword>
<feature type="domain" description="RNA polymerase Rpb2" evidence="11">
    <location>
        <begin position="523"/>
        <end position="580"/>
    </location>
</feature>
<dbReference type="Pfam" id="PF04565">
    <property type="entry name" value="RNA_pol_Rpb2_3"/>
    <property type="match status" value="1"/>
</dbReference>
<proteinExistence type="inferred from homology"/>
<protein>
    <recommendedName>
        <fullName evidence="2">DNA-directed RNA polymerase</fullName>
        <ecNumber evidence="2">2.7.7.6</ecNumber>
    </recommendedName>
</protein>
<dbReference type="Proteomes" id="UP000583929">
    <property type="component" value="Unassembled WGS sequence"/>
</dbReference>